<proteinExistence type="predicted"/>
<protein>
    <recommendedName>
        <fullName evidence="3">Abi-like protein</fullName>
    </recommendedName>
</protein>
<evidence type="ECO:0000313" key="1">
    <source>
        <dbReference type="EMBL" id="GIJ11388.1"/>
    </source>
</evidence>
<organism evidence="1 2">
    <name type="scientific">Micromonospora andamanensis</name>
    <dbReference type="NCBI Taxonomy" id="1287068"/>
    <lineage>
        <taxon>Bacteria</taxon>
        <taxon>Bacillati</taxon>
        <taxon>Actinomycetota</taxon>
        <taxon>Actinomycetes</taxon>
        <taxon>Micromonosporales</taxon>
        <taxon>Micromonosporaceae</taxon>
        <taxon>Micromonospora</taxon>
    </lineage>
</organism>
<evidence type="ECO:0008006" key="3">
    <source>
        <dbReference type="Google" id="ProtNLM"/>
    </source>
</evidence>
<sequence>MDEDEARRLIGLLSAERMAPYLRRCAGNPVSAIRLYYWNIDITKALQAHLPFLEPILRNSMAAALTHMTSRADWWCPGVLPLKPPEAARVQRALHACRSRQATLQTGHVLAELSFGFWAALLGREYEMSLWRPALRHAFPEYRGPRGPLHADLHHLNRLRNRMAHHEPIHHRHLAEDNNKIFSVMGYVSSFAAKTVRANDRVPEELARRPEL</sequence>
<dbReference type="EMBL" id="BOOZ01000030">
    <property type="protein sequence ID" value="GIJ11388.1"/>
    <property type="molecule type" value="Genomic_DNA"/>
</dbReference>
<evidence type="ECO:0000313" key="2">
    <source>
        <dbReference type="Proteomes" id="UP000647017"/>
    </source>
</evidence>
<comment type="caution">
    <text evidence="1">The sequence shown here is derived from an EMBL/GenBank/DDBJ whole genome shotgun (WGS) entry which is preliminary data.</text>
</comment>
<dbReference type="RefSeq" id="WP_204011313.1">
    <property type="nucleotide sequence ID" value="NZ_BOOZ01000030.1"/>
</dbReference>
<accession>A0ABQ4I0E2</accession>
<name>A0ABQ4I0E2_9ACTN</name>
<dbReference type="Proteomes" id="UP000647017">
    <property type="component" value="Unassembled WGS sequence"/>
</dbReference>
<gene>
    <name evidence="1" type="ORF">Van01_46020</name>
</gene>
<reference evidence="1 2" key="1">
    <citation type="submission" date="2021-01" db="EMBL/GenBank/DDBJ databases">
        <title>Whole genome shotgun sequence of Verrucosispora andamanensis NBRC 109075.</title>
        <authorList>
            <person name="Komaki H."/>
            <person name="Tamura T."/>
        </authorList>
    </citation>
    <scope>NUCLEOTIDE SEQUENCE [LARGE SCALE GENOMIC DNA]</scope>
    <source>
        <strain evidence="1 2">NBRC 109075</strain>
    </source>
</reference>
<keyword evidence="2" id="KW-1185">Reference proteome</keyword>